<dbReference type="GO" id="GO:0008168">
    <property type="term" value="F:methyltransferase activity"/>
    <property type="evidence" value="ECO:0007669"/>
    <property type="project" value="UniProtKB-KW"/>
</dbReference>
<protein>
    <submittedName>
        <fullName evidence="6">Class I SAM-dependent methyltransferase</fullName>
    </submittedName>
</protein>
<reference evidence="6 7" key="1">
    <citation type="submission" date="2020-03" db="EMBL/GenBank/DDBJ databases">
        <title>Two novel Motilibacter sp.</title>
        <authorList>
            <person name="Liu S."/>
        </authorList>
    </citation>
    <scope>NUCLEOTIDE SEQUENCE [LARGE SCALE GENOMIC DNA]</scope>
    <source>
        <strain evidence="6 7">E257</strain>
    </source>
</reference>
<dbReference type="GO" id="GO:0032259">
    <property type="term" value="P:methylation"/>
    <property type="evidence" value="ECO:0007669"/>
    <property type="project" value="UniProtKB-KW"/>
</dbReference>
<evidence type="ECO:0000256" key="4">
    <source>
        <dbReference type="ARBA" id="ARBA00022691"/>
    </source>
</evidence>
<dbReference type="PIRSF" id="PIRSF003085">
    <property type="entry name" value="CMAS"/>
    <property type="match status" value="1"/>
</dbReference>
<evidence type="ECO:0000256" key="2">
    <source>
        <dbReference type="ARBA" id="ARBA00022603"/>
    </source>
</evidence>
<organism evidence="6 7">
    <name type="scientific">Motilibacter deserti</name>
    <dbReference type="NCBI Taxonomy" id="2714956"/>
    <lineage>
        <taxon>Bacteria</taxon>
        <taxon>Bacillati</taxon>
        <taxon>Actinomycetota</taxon>
        <taxon>Actinomycetes</taxon>
        <taxon>Motilibacterales</taxon>
        <taxon>Motilibacteraceae</taxon>
        <taxon>Motilibacter</taxon>
    </lineage>
</organism>
<dbReference type="PANTHER" id="PTHR43667:SF1">
    <property type="entry name" value="CYCLOPROPANE-FATTY-ACYL-PHOSPHOLIPID SYNTHASE"/>
    <property type="match status" value="1"/>
</dbReference>
<dbReference type="PANTHER" id="PTHR43667">
    <property type="entry name" value="CYCLOPROPANE-FATTY-ACYL-PHOSPHOLIPID SYNTHASE"/>
    <property type="match status" value="1"/>
</dbReference>
<evidence type="ECO:0000256" key="1">
    <source>
        <dbReference type="ARBA" id="ARBA00010815"/>
    </source>
</evidence>
<comment type="similarity">
    <text evidence="1">Belongs to the CFA/CMAS family.</text>
</comment>
<dbReference type="InterPro" id="IPR003333">
    <property type="entry name" value="CMAS"/>
</dbReference>
<dbReference type="CDD" id="cd02440">
    <property type="entry name" value="AdoMet_MTases"/>
    <property type="match status" value="1"/>
</dbReference>
<keyword evidence="2 6" id="KW-0489">Methyltransferase</keyword>
<accession>A0ABX0GQC2</accession>
<dbReference type="InterPro" id="IPR050723">
    <property type="entry name" value="CFA/CMAS"/>
</dbReference>
<keyword evidence="5" id="KW-0443">Lipid metabolism</keyword>
<evidence type="ECO:0000256" key="3">
    <source>
        <dbReference type="ARBA" id="ARBA00022679"/>
    </source>
</evidence>
<evidence type="ECO:0000313" key="6">
    <source>
        <dbReference type="EMBL" id="NHC12668.1"/>
    </source>
</evidence>
<name>A0ABX0GQC2_9ACTN</name>
<comment type="caution">
    <text evidence="6">The sequence shown here is derived from an EMBL/GenBank/DDBJ whole genome shotgun (WGS) entry which is preliminary data.</text>
</comment>
<dbReference type="InterPro" id="IPR029063">
    <property type="entry name" value="SAM-dependent_MTases_sf"/>
</dbReference>
<evidence type="ECO:0000256" key="5">
    <source>
        <dbReference type="ARBA" id="ARBA00023098"/>
    </source>
</evidence>
<evidence type="ECO:0000313" key="7">
    <source>
        <dbReference type="Proteomes" id="UP000800981"/>
    </source>
</evidence>
<dbReference type="Proteomes" id="UP000800981">
    <property type="component" value="Unassembled WGS sequence"/>
</dbReference>
<proteinExistence type="inferred from homology"/>
<gene>
    <name evidence="6" type="ORF">G9H71_02585</name>
</gene>
<dbReference type="RefSeq" id="WP_166277321.1">
    <property type="nucleotide sequence ID" value="NZ_JAANNP010000001.1"/>
</dbReference>
<keyword evidence="7" id="KW-1185">Reference proteome</keyword>
<dbReference type="SUPFAM" id="SSF53335">
    <property type="entry name" value="S-adenosyl-L-methionine-dependent methyltransferases"/>
    <property type="match status" value="1"/>
</dbReference>
<sequence>MTGSIDIHGDISLLMPREHVLRSPRLAVALVSTATHVVKAEGLGVLRATGAAPNEYKSARPGTHSIEADASELDFHYGMSPEFYRRVLGASMTYSCAIFPTEDASLEQAQDFKHSLVAAKLELDASSHVLDLGCGWGGFLEYVSRTVDCSSSGVTASATQYRHLQGSLDSESARILFGDYRRVLPLEGVTCGTSIGMYEHVGRRNSLQFFELVRQTLPPRGLFLNQSIVRRTGSEKFRRNGFTERFIFPNGHVFSLSEQIRDIERAGMRVLHVETFGEHYARTLSHWRKNLEMNWKECVRLAGEPTVRAWRMYLEGAKYRFDTGVADLAQVLIQRP</sequence>
<dbReference type="Pfam" id="PF02353">
    <property type="entry name" value="CMAS"/>
    <property type="match status" value="1"/>
</dbReference>
<dbReference type="EMBL" id="JAANNP010000001">
    <property type="protein sequence ID" value="NHC12668.1"/>
    <property type="molecule type" value="Genomic_DNA"/>
</dbReference>
<keyword evidence="3" id="KW-0808">Transferase</keyword>
<keyword evidence="4" id="KW-0949">S-adenosyl-L-methionine</keyword>
<dbReference type="Gene3D" id="3.40.50.150">
    <property type="entry name" value="Vaccinia Virus protein VP39"/>
    <property type="match status" value="1"/>
</dbReference>